<protein>
    <recommendedName>
        <fullName evidence="3">DUF2946 domain-containing protein</fullName>
    </recommendedName>
</protein>
<reference evidence="2" key="1">
    <citation type="journal article" date="2019" name="Int. J. Syst. Evol. Microbiol.">
        <title>The Global Catalogue of Microorganisms (GCM) 10K type strain sequencing project: providing services to taxonomists for standard genome sequencing and annotation.</title>
        <authorList>
            <consortium name="The Broad Institute Genomics Platform"/>
            <consortium name="The Broad Institute Genome Sequencing Center for Infectious Disease"/>
            <person name="Wu L."/>
            <person name="Ma J."/>
        </authorList>
    </citation>
    <scope>NUCLEOTIDE SEQUENCE [LARGE SCALE GENOMIC DNA]</scope>
    <source>
        <strain evidence="2">CCUG 39402</strain>
    </source>
</reference>
<evidence type="ECO:0000313" key="1">
    <source>
        <dbReference type="EMBL" id="MFC6284244.1"/>
    </source>
</evidence>
<keyword evidence="2" id="KW-1185">Reference proteome</keyword>
<name>A0ABW1U329_9BURK</name>
<organism evidence="1 2">
    <name type="scientific">Polaromonas aquatica</name>
    <dbReference type="NCBI Taxonomy" id="332657"/>
    <lineage>
        <taxon>Bacteria</taxon>
        <taxon>Pseudomonadati</taxon>
        <taxon>Pseudomonadota</taxon>
        <taxon>Betaproteobacteria</taxon>
        <taxon>Burkholderiales</taxon>
        <taxon>Comamonadaceae</taxon>
        <taxon>Polaromonas</taxon>
    </lineage>
</organism>
<comment type="caution">
    <text evidence="1">The sequence shown here is derived from an EMBL/GenBank/DDBJ whole genome shotgun (WGS) entry which is preliminary data.</text>
</comment>
<evidence type="ECO:0008006" key="3">
    <source>
        <dbReference type="Google" id="ProtNLM"/>
    </source>
</evidence>
<dbReference type="EMBL" id="JBHSRS010000084">
    <property type="protein sequence ID" value="MFC6284244.1"/>
    <property type="molecule type" value="Genomic_DNA"/>
</dbReference>
<accession>A0ABW1U329</accession>
<sequence length="142" mass="14681">MRHLLLALLIVLLPLRGWLGDAMATSMATAPLQHQQSAMEVIAGHAHEPVAASHSGHEMASHAPAQALHDCAEQADDQSAQSGNAHDGHCNTCEACQACHTVALSPVALGLNTSFNAPTQPRAMAAQFTSAPAALGQKPPIS</sequence>
<dbReference type="Proteomes" id="UP001596270">
    <property type="component" value="Unassembled WGS sequence"/>
</dbReference>
<evidence type="ECO:0000313" key="2">
    <source>
        <dbReference type="Proteomes" id="UP001596270"/>
    </source>
</evidence>
<gene>
    <name evidence="1" type="ORF">ACFQND_23700</name>
</gene>
<dbReference type="RefSeq" id="WP_371440001.1">
    <property type="nucleotide sequence ID" value="NZ_JBHSRS010000084.1"/>
</dbReference>
<proteinExistence type="predicted"/>